<dbReference type="Pfam" id="PF07738">
    <property type="entry name" value="Sad1_UNC"/>
    <property type="match status" value="2"/>
</dbReference>
<sequence length="1152" mass="124788">MNSTTTPKRIESRDNYHRPGQLNSSAEKAKRNLDIANPTKTPFFTNLTSVNIATAFAHANITSSTINRRPAHLKGTPMSPSQIPKMNLRDLHEDHDPRAHFESSVAPRPHGIRPIRDITAKIAAAGRSVQLDYQDMDIDSAPLYRDHLDQNTSAMPDGFLRDRSWKPTTHHTPGWVKRANDIADISPPTGLFKTPNVPGRPSVNSAAAAAAAALHANQHAEEDLIDLQTPSVQAQHGTTRAAASGRYLAGGSAAGFGKAAMAGSSLYNNDENSWRHNPSSRANGLGGYTSSYTNGNNRKLGATASAADSVSYENTNTRSVIGNAQANRIGTRRTPAYSSNIYRSQDRAGSAYSQSKSVASNVIGAVDKYHGGNENDEVTDVNGGDDNASRANSRYMLRSRLSTPGRLSYDNDFNLREAGHDEYLRDHHTETASRKTAPIPTPYTAHIRGPGAFPATAQRFSQRKSASHDAADDDILSPTAPRRPGARTASGNAALTSGDLLSNHRYLSHGNTSHRGWGEYAPHHGDAAERDSVHSFGESFISNSTAGGGNGSSEDKGFEGDNPTLLKRLFRNIAAGWTGSAGSFAERLSFIFFMFYFLIKETALVVGAFVYRLLCGLVLGPVYSGIRETILLPASLLRVLAPGSSRDTARSMTGILTGLTVVALSIIVTQYGHAFFGSLGAVPKSLFKFGWIMRSPQRSMPSINLQPLSDEDIQRLGGHGSVVVDRLVGFEQMLKHLYSLLDTLKSQSEEDTVEVRDTLKRLQQERQSLLDNNRGDQKRMDSLEREHVSMKRDLKASLTKNADSKTVANELDKLKQYVEKLAKSSGGSKWGRGSPSLDEVRRLINEAIKAQEQGIRDMLKPEWLTSDGDAAYTHVSRMIEDALSRYSNDRLGKTDFALFSAGARIIPGLTSPTFEPPARGLTQKLWRKMGMISSQPPVAILDPNTHIGECWPMQGSSGQVAIHLAQPVGVSDFAIEHVAKSIAIDWRSAPREIEVWGYIIGSEDSTVDIAGASNTSETANGASIATEVAPVETNITADLENKADAASDDVVTILASPAADSGKDSSNKGGRGIVNPPLTDSKTKHGLGRLTKLASFEYEPSDTSALQVIRPAVGDGSALRMRTIILKIKSNWGHPEHTCIYRFRVHGHLVAL</sequence>
<dbReference type="InterPro" id="IPR012919">
    <property type="entry name" value="SUN_dom"/>
</dbReference>
<dbReference type="Proteomes" id="UP001151518">
    <property type="component" value="Unassembled WGS sequence"/>
</dbReference>
<evidence type="ECO:0000256" key="5">
    <source>
        <dbReference type="SAM" id="Coils"/>
    </source>
</evidence>
<feature type="coiled-coil region" evidence="5">
    <location>
        <begin position="745"/>
        <end position="786"/>
    </location>
</feature>
<evidence type="ECO:0000313" key="9">
    <source>
        <dbReference type="EMBL" id="KAJ2679626.1"/>
    </source>
</evidence>
<dbReference type="PANTHER" id="PTHR12911:SF8">
    <property type="entry name" value="KLAROID PROTEIN-RELATED"/>
    <property type="match status" value="1"/>
</dbReference>
<dbReference type="AlphaFoldDB" id="A0A9W8GCT9"/>
<evidence type="ECO:0000313" key="10">
    <source>
        <dbReference type="Proteomes" id="UP001151518"/>
    </source>
</evidence>
<feature type="transmembrane region" description="Helical" evidence="7">
    <location>
        <begin position="647"/>
        <end position="668"/>
    </location>
</feature>
<proteinExistence type="predicted"/>
<accession>A0A9W8GCT9</accession>
<evidence type="ECO:0000256" key="7">
    <source>
        <dbReference type="SAM" id="Phobius"/>
    </source>
</evidence>
<feature type="region of interest" description="Disordered" evidence="6">
    <location>
        <begin position="1"/>
        <end position="32"/>
    </location>
</feature>
<feature type="compositionally biased region" description="Basic and acidic residues" evidence="6">
    <location>
        <begin position="8"/>
        <end position="17"/>
    </location>
</feature>
<keyword evidence="3 7" id="KW-1133">Transmembrane helix</keyword>
<feature type="region of interest" description="Disordered" evidence="6">
    <location>
        <begin position="370"/>
        <end position="391"/>
    </location>
</feature>
<evidence type="ECO:0000256" key="6">
    <source>
        <dbReference type="SAM" id="MobiDB-lite"/>
    </source>
</evidence>
<dbReference type="GO" id="GO:0005635">
    <property type="term" value="C:nuclear envelope"/>
    <property type="evidence" value="ECO:0007669"/>
    <property type="project" value="UniProtKB-ARBA"/>
</dbReference>
<feature type="region of interest" description="Disordered" evidence="6">
    <location>
        <begin position="1057"/>
        <end position="1083"/>
    </location>
</feature>
<dbReference type="GO" id="GO:0016020">
    <property type="term" value="C:membrane"/>
    <property type="evidence" value="ECO:0007669"/>
    <property type="project" value="UniProtKB-SubCell"/>
</dbReference>
<dbReference type="InterPro" id="IPR045119">
    <property type="entry name" value="SUN1-5"/>
</dbReference>
<dbReference type="PROSITE" id="PS51469">
    <property type="entry name" value="SUN"/>
    <property type="match status" value="1"/>
</dbReference>
<evidence type="ECO:0000256" key="4">
    <source>
        <dbReference type="ARBA" id="ARBA00023136"/>
    </source>
</evidence>
<keyword evidence="5" id="KW-0175">Coiled coil</keyword>
<keyword evidence="4 7" id="KW-0472">Membrane</keyword>
<evidence type="ECO:0000256" key="1">
    <source>
        <dbReference type="ARBA" id="ARBA00004370"/>
    </source>
</evidence>
<organism evidence="9 10">
    <name type="scientific">Coemansia spiralis</name>
    <dbReference type="NCBI Taxonomy" id="417178"/>
    <lineage>
        <taxon>Eukaryota</taxon>
        <taxon>Fungi</taxon>
        <taxon>Fungi incertae sedis</taxon>
        <taxon>Zoopagomycota</taxon>
        <taxon>Kickxellomycotina</taxon>
        <taxon>Kickxellomycetes</taxon>
        <taxon>Kickxellales</taxon>
        <taxon>Kickxellaceae</taxon>
        <taxon>Coemansia</taxon>
    </lineage>
</organism>
<comment type="caution">
    <text evidence="9">The sequence shown here is derived from an EMBL/GenBank/DDBJ whole genome shotgun (WGS) entry which is preliminary data.</text>
</comment>
<comment type="subcellular location">
    <subcellularLocation>
        <location evidence="1">Membrane</location>
    </subcellularLocation>
</comment>
<keyword evidence="2 7" id="KW-0812">Transmembrane</keyword>
<reference evidence="9" key="1">
    <citation type="submission" date="2022-07" db="EMBL/GenBank/DDBJ databases">
        <title>Phylogenomic reconstructions and comparative analyses of Kickxellomycotina fungi.</title>
        <authorList>
            <person name="Reynolds N.K."/>
            <person name="Stajich J.E."/>
            <person name="Barry K."/>
            <person name="Grigoriev I.V."/>
            <person name="Crous P."/>
            <person name="Smith M.E."/>
        </authorList>
    </citation>
    <scope>NUCLEOTIDE SEQUENCE</scope>
    <source>
        <strain evidence="9">NRRL 3115</strain>
    </source>
</reference>
<dbReference type="EMBL" id="JANBTW010000010">
    <property type="protein sequence ID" value="KAJ2679626.1"/>
    <property type="molecule type" value="Genomic_DNA"/>
</dbReference>
<dbReference type="Gene3D" id="2.60.120.260">
    <property type="entry name" value="Galactose-binding domain-like"/>
    <property type="match status" value="1"/>
</dbReference>
<dbReference type="GO" id="GO:0043495">
    <property type="term" value="F:protein-membrane adaptor activity"/>
    <property type="evidence" value="ECO:0007669"/>
    <property type="project" value="TreeGrafter"/>
</dbReference>
<dbReference type="OrthoDB" id="342281at2759"/>
<protein>
    <recommendedName>
        <fullName evidence="8">SUN domain-containing protein</fullName>
    </recommendedName>
</protein>
<evidence type="ECO:0000256" key="3">
    <source>
        <dbReference type="ARBA" id="ARBA00022989"/>
    </source>
</evidence>
<evidence type="ECO:0000256" key="2">
    <source>
        <dbReference type="ARBA" id="ARBA00022692"/>
    </source>
</evidence>
<dbReference type="PANTHER" id="PTHR12911">
    <property type="entry name" value="SAD1/UNC-84-LIKE PROTEIN-RELATED"/>
    <property type="match status" value="1"/>
</dbReference>
<gene>
    <name evidence="9" type="ORF">GGI25_001316</name>
</gene>
<evidence type="ECO:0000259" key="8">
    <source>
        <dbReference type="PROSITE" id="PS51469"/>
    </source>
</evidence>
<name>A0A9W8GCT9_9FUNG</name>
<feature type="region of interest" description="Disordered" evidence="6">
    <location>
        <begin position="458"/>
        <end position="493"/>
    </location>
</feature>
<feature type="domain" description="SUN" evidence="8">
    <location>
        <begin position="902"/>
        <end position="1150"/>
    </location>
</feature>